<evidence type="ECO:0000256" key="4">
    <source>
        <dbReference type="ARBA" id="ARBA00019043"/>
    </source>
</evidence>
<dbReference type="InterPro" id="IPR025110">
    <property type="entry name" value="AMP-bd_C"/>
</dbReference>
<feature type="domain" description="AMP-binding enzyme C-terminal" evidence="14">
    <location>
        <begin position="493"/>
        <end position="569"/>
    </location>
</feature>
<dbReference type="FunFam" id="3.30.300.30:FF:000007">
    <property type="entry name" value="4-coumarate--CoA ligase 2"/>
    <property type="match status" value="1"/>
</dbReference>
<evidence type="ECO:0000256" key="3">
    <source>
        <dbReference type="ARBA" id="ARBA00012532"/>
    </source>
</evidence>
<comment type="subcellular location">
    <subcellularLocation>
        <location evidence="1">Peroxisome</location>
    </subcellularLocation>
</comment>
<dbReference type="EC" id="1.13.12.7" evidence="3"/>
<evidence type="ECO:0000256" key="1">
    <source>
        <dbReference type="ARBA" id="ARBA00004275"/>
    </source>
</evidence>
<evidence type="ECO:0000313" key="15">
    <source>
        <dbReference type="EnsemblMetazoa" id="XP_024084667.1"/>
    </source>
</evidence>
<keyword evidence="16" id="KW-1185">Reference proteome</keyword>
<dbReference type="PROSITE" id="PS00455">
    <property type="entry name" value="AMP_BINDING"/>
    <property type="match status" value="1"/>
</dbReference>
<evidence type="ECO:0000256" key="7">
    <source>
        <dbReference type="ARBA" id="ARBA00023002"/>
    </source>
</evidence>
<name>A0A8I6SP87_CIMLE</name>
<keyword evidence="5" id="KW-0547">Nucleotide-binding</keyword>
<dbReference type="OMA" id="RVAAYKY"/>
<dbReference type="AlphaFoldDB" id="A0A8I6SP87"/>
<dbReference type="InterPro" id="IPR045851">
    <property type="entry name" value="AMP-bd_C_sf"/>
</dbReference>
<dbReference type="InterPro" id="IPR020845">
    <property type="entry name" value="AMP-binding_CS"/>
</dbReference>
<dbReference type="PANTHER" id="PTHR24096:SF422">
    <property type="entry name" value="BCDNA.GH02901"/>
    <property type="match status" value="1"/>
</dbReference>
<dbReference type="GeneID" id="106673036"/>
<accession>A0A8I6SP87</accession>
<evidence type="ECO:0000256" key="2">
    <source>
        <dbReference type="ARBA" id="ARBA00006432"/>
    </source>
</evidence>
<sequence length="588" mass="65522">MLKTIRILRVGWSKAQYAACFNTFLQPRRSSRNSARQQSTQNVFSSVWKDIELPNCTLPELVFEKAPNWADKVAIECGVSGKSYTYEQLILYSKRLACSLLKCGLKPSQTVTLFMPNMPEFPVCFLGILEAGLTLTAINPTYRAEEIVNQMNDSSSRFIIVHYNMLEVILQVKNHFKNHLDIICVNDFDGKTRELPSGVRPFSDLIQNNIDVSKLDKQKHKIDINESIAFLPYSSGTTGLPKGVCLSHQNLTSNVAQMCIKEINTIQETTKTHQDTIIGVLPFFHIYGTQVVLVRSLREGSKIVTLPKFDPKQFVNILENNKNIVLYAVPPIILFMASHPSVTSKTLENLRFTGSGGAPCGSTDIERLLTKRDHQIVQAYGMTEASPVLTHSVPDSPCKASVGYCVSNTFVKIVDIETGKTLGPRETGELCFKGPQIMKGYLNKPEATAETIDKDGWLHTGDLGYVDEKGCCFIVDRKKELIKVKGFQVPPAELEAVLRQHPSLCDAGVVGHPCSKAGEVPVAFVVVKQGVERPKEDAIKNFVADKVAPYKQIKHIIFTEVIPKNASGKILRKQLKELIKTELKKEEN</sequence>
<keyword evidence="11" id="KW-0599">Photoprotein</keyword>
<dbReference type="Pfam" id="PF00501">
    <property type="entry name" value="AMP-binding"/>
    <property type="match status" value="1"/>
</dbReference>
<reference evidence="15" key="1">
    <citation type="submission" date="2022-01" db="UniProtKB">
        <authorList>
            <consortium name="EnsemblMetazoa"/>
        </authorList>
    </citation>
    <scope>IDENTIFICATION</scope>
</reference>
<keyword evidence="6" id="KW-0067">ATP-binding</keyword>
<dbReference type="PANTHER" id="PTHR24096">
    <property type="entry name" value="LONG-CHAIN-FATTY-ACID--COA LIGASE"/>
    <property type="match status" value="1"/>
</dbReference>
<comment type="similarity">
    <text evidence="2">Belongs to the ATP-dependent AMP-binding enzyme family.</text>
</comment>
<protein>
    <recommendedName>
        <fullName evidence="4">Luciferin 4-monooxygenase</fullName>
        <ecNumber evidence="3">1.13.12.7</ecNumber>
    </recommendedName>
</protein>
<dbReference type="Gene3D" id="3.30.300.30">
    <property type="match status" value="1"/>
</dbReference>
<feature type="domain" description="AMP-dependent synthetase/ligase" evidence="13">
    <location>
        <begin position="64"/>
        <end position="442"/>
    </location>
</feature>
<dbReference type="InterPro" id="IPR042099">
    <property type="entry name" value="ANL_N_sf"/>
</dbReference>
<dbReference type="Proteomes" id="UP000494040">
    <property type="component" value="Unassembled WGS sequence"/>
</dbReference>
<dbReference type="KEGG" id="clec:106673036"/>
<dbReference type="FunFam" id="3.40.50.12780:FF:000003">
    <property type="entry name" value="Long-chain-fatty-acid--CoA ligase FadD"/>
    <property type="match status" value="1"/>
</dbReference>
<evidence type="ECO:0000313" key="16">
    <source>
        <dbReference type="Proteomes" id="UP000494040"/>
    </source>
</evidence>
<keyword evidence="8" id="KW-0503">Monooxygenase</keyword>
<dbReference type="GO" id="GO:0005524">
    <property type="term" value="F:ATP binding"/>
    <property type="evidence" value="ECO:0007669"/>
    <property type="project" value="UniProtKB-KW"/>
</dbReference>
<evidence type="ECO:0000256" key="5">
    <source>
        <dbReference type="ARBA" id="ARBA00022741"/>
    </source>
</evidence>
<dbReference type="Pfam" id="PF13193">
    <property type="entry name" value="AMP-binding_C"/>
    <property type="match status" value="1"/>
</dbReference>
<evidence type="ECO:0000256" key="8">
    <source>
        <dbReference type="ARBA" id="ARBA00023033"/>
    </source>
</evidence>
<dbReference type="GO" id="GO:0046949">
    <property type="term" value="P:fatty-acyl-CoA biosynthetic process"/>
    <property type="evidence" value="ECO:0007669"/>
    <property type="project" value="TreeGrafter"/>
</dbReference>
<evidence type="ECO:0000256" key="6">
    <source>
        <dbReference type="ARBA" id="ARBA00022840"/>
    </source>
</evidence>
<proteinExistence type="inferred from homology"/>
<dbReference type="InterPro" id="IPR000873">
    <property type="entry name" value="AMP-dep_synth/lig_dom"/>
</dbReference>
<dbReference type="RefSeq" id="XP_014260437.1">
    <property type="nucleotide sequence ID" value="XM_014404951.2"/>
</dbReference>
<evidence type="ECO:0000256" key="11">
    <source>
        <dbReference type="ARBA" id="ARBA00023262"/>
    </source>
</evidence>
<dbReference type="GO" id="GO:0004467">
    <property type="term" value="F:long-chain fatty acid-CoA ligase activity"/>
    <property type="evidence" value="ECO:0007669"/>
    <property type="project" value="TreeGrafter"/>
</dbReference>
<evidence type="ECO:0000256" key="10">
    <source>
        <dbReference type="ARBA" id="ARBA00023223"/>
    </source>
</evidence>
<dbReference type="GO" id="GO:0008218">
    <property type="term" value="P:bioluminescence"/>
    <property type="evidence" value="ECO:0007669"/>
    <property type="project" value="UniProtKB-KW"/>
</dbReference>
<keyword evidence="7" id="KW-0560">Oxidoreductase</keyword>
<evidence type="ECO:0000256" key="12">
    <source>
        <dbReference type="ARBA" id="ARBA00048497"/>
    </source>
</evidence>
<dbReference type="EnsemblMetazoa" id="XM_014404951.2">
    <property type="protein sequence ID" value="XP_014260437.1"/>
    <property type="gene ID" value="LOC106673036"/>
</dbReference>
<dbReference type="SUPFAM" id="SSF56801">
    <property type="entry name" value="Acetyl-CoA synthetase-like"/>
    <property type="match status" value="1"/>
</dbReference>
<dbReference type="Gene3D" id="3.40.50.12780">
    <property type="entry name" value="N-terminal domain of ligase-like"/>
    <property type="match status" value="1"/>
</dbReference>
<evidence type="ECO:0000259" key="13">
    <source>
        <dbReference type="Pfam" id="PF00501"/>
    </source>
</evidence>
<dbReference type="OrthoDB" id="10253869at2759"/>
<evidence type="ECO:0000259" key="14">
    <source>
        <dbReference type="Pfam" id="PF13193"/>
    </source>
</evidence>
<comment type="catalytic activity">
    <reaction evidence="12">
        <text>firefly D-luciferin + ATP + O2 = firefly oxyluciferin + hnu + AMP + CO2 + diphosphate</text>
        <dbReference type="Rhea" id="RHEA:10732"/>
        <dbReference type="ChEBI" id="CHEBI:15379"/>
        <dbReference type="ChEBI" id="CHEBI:16526"/>
        <dbReference type="ChEBI" id="CHEBI:16792"/>
        <dbReference type="ChEBI" id="CHEBI:30212"/>
        <dbReference type="ChEBI" id="CHEBI:30616"/>
        <dbReference type="ChEBI" id="CHEBI:33019"/>
        <dbReference type="ChEBI" id="CHEBI:58038"/>
        <dbReference type="ChEBI" id="CHEBI:456215"/>
        <dbReference type="EC" id="1.13.12.7"/>
    </reaction>
</comment>
<dbReference type="GO" id="GO:0004497">
    <property type="term" value="F:monooxygenase activity"/>
    <property type="evidence" value="ECO:0007669"/>
    <property type="project" value="UniProtKB-KW"/>
</dbReference>
<dbReference type="GO" id="GO:0005777">
    <property type="term" value="C:peroxisome"/>
    <property type="evidence" value="ECO:0007669"/>
    <property type="project" value="UniProtKB-SubCell"/>
</dbReference>
<dbReference type="EnsemblMetazoa" id="XM_024228899.1">
    <property type="protein sequence ID" value="XP_024084667.1"/>
    <property type="gene ID" value="LOC106673036"/>
</dbReference>
<keyword evidence="10" id="KW-0455">Luminescence</keyword>
<organism evidence="15 16">
    <name type="scientific">Cimex lectularius</name>
    <name type="common">Bed bug</name>
    <name type="synonym">Acanthia lectularia</name>
    <dbReference type="NCBI Taxonomy" id="79782"/>
    <lineage>
        <taxon>Eukaryota</taxon>
        <taxon>Metazoa</taxon>
        <taxon>Ecdysozoa</taxon>
        <taxon>Arthropoda</taxon>
        <taxon>Hexapoda</taxon>
        <taxon>Insecta</taxon>
        <taxon>Pterygota</taxon>
        <taxon>Neoptera</taxon>
        <taxon>Paraneoptera</taxon>
        <taxon>Hemiptera</taxon>
        <taxon>Heteroptera</taxon>
        <taxon>Panheteroptera</taxon>
        <taxon>Cimicomorpha</taxon>
        <taxon>Cimicidae</taxon>
        <taxon>Cimex</taxon>
    </lineage>
</organism>
<keyword evidence="9" id="KW-0576">Peroxisome</keyword>
<evidence type="ECO:0000256" key="9">
    <source>
        <dbReference type="ARBA" id="ARBA00023140"/>
    </source>
</evidence>
<dbReference type="RefSeq" id="XP_024084667.1">
    <property type="nucleotide sequence ID" value="XM_024228899.1"/>
</dbReference>